<organism evidence="1 2">
    <name type="scientific">Taxus chinensis</name>
    <name type="common">Chinese yew</name>
    <name type="synonym">Taxus wallichiana var. chinensis</name>
    <dbReference type="NCBI Taxonomy" id="29808"/>
    <lineage>
        <taxon>Eukaryota</taxon>
        <taxon>Viridiplantae</taxon>
        <taxon>Streptophyta</taxon>
        <taxon>Embryophyta</taxon>
        <taxon>Tracheophyta</taxon>
        <taxon>Spermatophyta</taxon>
        <taxon>Pinopsida</taxon>
        <taxon>Pinidae</taxon>
        <taxon>Conifers II</taxon>
        <taxon>Cupressales</taxon>
        <taxon>Taxaceae</taxon>
        <taxon>Taxus</taxon>
    </lineage>
</organism>
<feature type="non-terminal residue" evidence="1">
    <location>
        <position position="70"/>
    </location>
</feature>
<gene>
    <name evidence="1" type="ORF">KI387_011231</name>
</gene>
<keyword evidence="2" id="KW-1185">Reference proteome</keyword>
<name>A0AA38FLV2_TAXCH</name>
<accession>A0AA38FLV2</accession>
<evidence type="ECO:0000313" key="1">
    <source>
        <dbReference type="EMBL" id="KAH9306827.1"/>
    </source>
</evidence>
<dbReference type="AlphaFoldDB" id="A0AA38FLV2"/>
<proteinExistence type="predicted"/>
<sequence length="70" mass="8179">FDQEDYLSTDEADTKVGSIPNLTLDEWATKVHDFDPYQEIEESKLGVYCMHEENYNIPSITKPEHKDDNE</sequence>
<evidence type="ECO:0000313" key="2">
    <source>
        <dbReference type="Proteomes" id="UP000824469"/>
    </source>
</evidence>
<protein>
    <submittedName>
        <fullName evidence="1">Uncharacterized protein</fullName>
    </submittedName>
</protein>
<reference evidence="1 2" key="1">
    <citation type="journal article" date="2021" name="Nat. Plants">
        <title>The Taxus genome provides insights into paclitaxel biosynthesis.</title>
        <authorList>
            <person name="Xiong X."/>
            <person name="Gou J."/>
            <person name="Liao Q."/>
            <person name="Li Y."/>
            <person name="Zhou Q."/>
            <person name="Bi G."/>
            <person name="Li C."/>
            <person name="Du R."/>
            <person name="Wang X."/>
            <person name="Sun T."/>
            <person name="Guo L."/>
            <person name="Liang H."/>
            <person name="Lu P."/>
            <person name="Wu Y."/>
            <person name="Zhang Z."/>
            <person name="Ro D.K."/>
            <person name="Shang Y."/>
            <person name="Huang S."/>
            <person name="Yan J."/>
        </authorList>
    </citation>
    <scope>NUCLEOTIDE SEQUENCE [LARGE SCALE GENOMIC DNA]</scope>
    <source>
        <strain evidence="1">Ta-2019</strain>
    </source>
</reference>
<dbReference type="Proteomes" id="UP000824469">
    <property type="component" value="Unassembled WGS sequence"/>
</dbReference>
<feature type="non-terminal residue" evidence="1">
    <location>
        <position position="1"/>
    </location>
</feature>
<comment type="caution">
    <text evidence="1">The sequence shown here is derived from an EMBL/GenBank/DDBJ whole genome shotgun (WGS) entry which is preliminary data.</text>
</comment>
<dbReference type="EMBL" id="JAHRHJ020000008">
    <property type="protein sequence ID" value="KAH9306827.1"/>
    <property type="molecule type" value="Genomic_DNA"/>
</dbReference>